<dbReference type="SMART" id="SM00220">
    <property type="entry name" value="S_TKc"/>
    <property type="match status" value="1"/>
</dbReference>
<dbReference type="InterPro" id="IPR000719">
    <property type="entry name" value="Prot_kinase_dom"/>
</dbReference>
<keyword evidence="8" id="KW-1185">Reference proteome</keyword>
<comment type="similarity">
    <text evidence="1">Belongs to the protein kinase superfamily. STE Ser/Thr protein kinase family. STE20 subfamily.</text>
</comment>
<sequence>MTTGTVIAGRYRLREAIGSGGMGQVWLAADDMLGRDVAVKEVTVPGEGQFATVRQSLREARSAASLNHPNVVQIHDILHTDRPWIVMEYVPSRSLYDVVVRDGPLDPRDAARVGLGMLAGLRAAHAAGIIHRDVKPQNVLVGHDGRVVLTDFGLAVRQREGGPGRAEALIGSPQYIAPERVRDGDSTPATDMWSLGATLYAAVEGRAPYQRETTAATLLALAGGPPDPMRRAGPLAPILLRLLERDPARRADAGEVERWLRPIAEGVQQRAGRSPDEVALARLTRIQLAVATFVLAATATVAVLLAAGWS</sequence>
<dbReference type="InterPro" id="IPR008271">
    <property type="entry name" value="Ser/Thr_kinase_AS"/>
</dbReference>
<evidence type="ECO:0000256" key="2">
    <source>
        <dbReference type="ARBA" id="ARBA00022741"/>
    </source>
</evidence>
<proteinExistence type="inferred from homology"/>
<evidence type="ECO:0000259" key="6">
    <source>
        <dbReference type="PROSITE" id="PS50011"/>
    </source>
</evidence>
<dbReference type="PROSITE" id="PS00108">
    <property type="entry name" value="PROTEIN_KINASE_ST"/>
    <property type="match status" value="1"/>
</dbReference>
<feature type="binding site" evidence="4">
    <location>
        <position position="40"/>
    </location>
    <ligand>
        <name>ATP</name>
        <dbReference type="ChEBI" id="CHEBI:30616"/>
    </ligand>
</feature>
<keyword evidence="5" id="KW-0472">Membrane</keyword>
<keyword evidence="3 4" id="KW-0067">ATP-binding</keyword>
<dbReference type="Proteomes" id="UP000503011">
    <property type="component" value="Chromosome"/>
</dbReference>
<evidence type="ECO:0000256" key="3">
    <source>
        <dbReference type="ARBA" id="ARBA00022840"/>
    </source>
</evidence>
<dbReference type="GO" id="GO:0005524">
    <property type="term" value="F:ATP binding"/>
    <property type="evidence" value="ECO:0007669"/>
    <property type="project" value="UniProtKB-UniRule"/>
</dbReference>
<dbReference type="CDD" id="cd14014">
    <property type="entry name" value="STKc_PknB_like"/>
    <property type="match status" value="1"/>
</dbReference>
<dbReference type="InterPro" id="IPR051931">
    <property type="entry name" value="PAK3-like"/>
</dbReference>
<keyword evidence="5" id="KW-0812">Transmembrane</keyword>
<dbReference type="AlphaFoldDB" id="A0A6F8YF50"/>
<feature type="transmembrane region" description="Helical" evidence="5">
    <location>
        <begin position="288"/>
        <end position="309"/>
    </location>
</feature>
<evidence type="ECO:0000256" key="5">
    <source>
        <dbReference type="SAM" id="Phobius"/>
    </source>
</evidence>
<dbReference type="EMBL" id="AP022871">
    <property type="protein sequence ID" value="BCB84722.1"/>
    <property type="molecule type" value="Genomic_DNA"/>
</dbReference>
<gene>
    <name evidence="7" type="ORF">Psuf_020350</name>
</gene>
<dbReference type="PANTHER" id="PTHR45832">
    <property type="entry name" value="SERINE/THREONINE-PROTEIN KINASE SAMKA-RELATED-RELATED"/>
    <property type="match status" value="1"/>
</dbReference>
<evidence type="ECO:0000313" key="8">
    <source>
        <dbReference type="Proteomes" id="UP000503011"/>
    </source>
</evidence>
<keyword evidence="5" id="KW-1133">Transmembrane helix</keyword>
<dbReference type="GO" id="GO:0004672">
    <property type="term" value="F:protein kinase activity"/>
    <property type="evidence" value="ECO:0007669"/>
    <property type="project" value="InterPro"/>
</dbReference>
<dbReference type="Gene3D" id="1.10.510.10">
    <property type="entry name" value="Transferase(Phosphotransferase) domain 1"/>
    <property type="match status" value="1"/>
</dbReference>
<dbReference type="Gene3D" id="3.30.200.20">
    <property type="entry name" value="Phosphorylase Kinase, domain 1"/>
    <property type="match status" value="1"/>
</dbReference>
<organism evidence="7 8">
    <name type="scientific">Phytohabitans suffuscus</name>
    <dbReference type="NCBI Taxonomy" id="624315"/>
    <lineage>
        <taxon>Bacteria</taxon>
        <taxon>Bacillati</taxon>
        <taxon>Actinomycetota</taxon>
        <taxon>Actinomycetes</taxon>
        <taxon>Micromonosporales</taxon>
        <taxon>Micromonosporaceae</taxon>
    </lineage>
</organism>
<dbReference type="PROSITE" id="PS00107">
    <property type="entry name" value="PROTEIN_KINASE_ATP"/>
    <property type="match status" value="1"/>
</dbReference>
<keyword evidence="2 4" id="KW-0547">Nucleotide-binding</keyword>
<reference evidence="7 8" key="2">
    <citation type="submission" date="2020-03" db="EMBL/GenBank/DDBJ databases">
        <authorList>
            <person name="Ichikawa N."/>
            <person name="Kimura A."/>
            <person name="Kitahashi Y."/>
            <person name="Uohara A."/>
        </authorList>
    </citation>
    <scope>NUCLEOTIDE SEQUENCE [LARGE SCALE GENOMIC DNA]</scope>
    <source>
        <strain evidence="7 8">NBRC 105367</strain>
    </source>
</reference>
<dbReference type="RefSeq" id="WP_232074671.1">
    <property type="nucleotide sequence ID" value="NZ_AP022871.1"/>
</dbReference>
<dbReference type="PROSITE" id="PS50011">
    <property type="entry name" value="PROTEIN_KINASE_DOM"/>
    <property type="match status" value="1"/>
</dbReference>
<protein>
    <recommendedName>
        <fullName evidence="6">Protein kinase domain-containing protein</fullName>
    </recommendedName>
</protein>
<feature type="domain" description="Protein kinase" evidence="6">
    <location>
        <begin position="11"/>
        <end position="260"/>
    </location>
</feature>
<dbReference type="InterPro" id="IPR017441">
    <property type="entry name" value="Protein_kinase_ATP_BS"/>
</dbReference>
<dbReference type="InterPro" id="IPR011009">
    <property type="entry name" value="Kinase-like_dom_sf"/>
</dbReference>
<name>A0A6F8YF50_9ACTN</name>
<dbReference type="PANTHER" id="PTHR45832:SF22">
    <property type="entry name" value="SERINE_THREONINE-PROTEIN KINASE SAMKA-RELATED"/>
    <property type="match status" value="1"/>
</dbReference>
<evidence type="ECO:0000256" key="1">
    <source>
        <dbReference type="ARBA" id="ARBA00008874"/>
    </source>
</evidence>
<accession>A0A6F8YF50</accession>
<evidence type="ECO:0000313" key="7">
    <source>
        <dbReference type="EMBL" id="BCB84722.1"/>
    </source>
</evidence>
<dbReference type="SUPFAM" id="SSF56112">
    <property type="entry name" value="Protein kinase-like (PK-like)"/>
    <property type="match status" value="1"/>
</dbReference>
<evidence type="ECO:0000256" key="4">
    <source>
        <dbReference type="PROSITE-ProRule" id="PRU10141"/>
    </source>
</evidence>
<dbReference type="KEGG" id="psuu:Psuf_020350"/>
<dbReference type="Pfam" id="PF00069">
    <property type="entry name" value="Pkinase"/>
    <property type="match status" value="1"/>
</dbReference>
<reference evidence="7 8" key="1">
    <citation type="submission" date="2020-03" db="EMBL/GenBank/DDBJ databases">
        <title>Whole genome shotgun sequence of Phytohabitans suffuscus NBRC 105367.</title>
        <authorList>
            <person name="Komaki H."/>
            <person name="Tamura T."/>
        </authorList>
    </citation>
    <scope>NUCLEOTIDE SEQUENCE [LARGE SCALE GENOMIC DNA]</scope>
    <source>
        <strain evidence="7 8">NBRC 105367</strain>
    </source>
</reference>